<organism evidence="1 2">
    <name type="scientific">Romanomermis culicivorax</name>
    <name type="common">Nematode worm</name>
    <dbReference type="NCBI Taxonomy" id="13658"/>
    <lineage>
        <taxon>Eukaryota</taxon>
        <taxon>Metazoa</taxon>
        <taxon>Ecdysozoa</taxon>
        <taxon>Nematoda</taxon>
        <taxon>Enoplea</taxon>
        <taxon>Dorylaimia</taxon>
        <taxon>Mermithida</taxon>
        <taxon>Mermithoidea</taxon>
        <taxon>Mermithidae</taxon>
        <taxon>Romanomermis</taxon>
    </lineage>
</organism>
<dbReference type="Proteomes" id="UP000887565">
    <property type="component" value="Unplaced"/>
</dbReference>
<evidence type="ECO:0000313" key="1">
    <source>
        <dbReference type="Proteomes" id="UP000887565"/>
    </source>
</evidence>
<accession>A0A915ICU8</accession>
<sequence length="71" mass="8087">MDLIFTDEGGVFINLRKKSISLDVGVSNEYAVVVENRAFCVIRPDDVRPYLRTPYFLIVESDNSSSFLVKK</sequence>
<dbReference type="AlphaFoldDB" id="A0A915ICU8"/>
<protein>
    <submittedName>
        <fullName evidence="2">Uncharacterized protein</fullName>
    </submittedName>
</protein>
<reference evidence="2" key="1">
    <citation type="submission" date="2022-11" db="UniProtKB">
        <authorList>
            <consortium name="WormBaseParasite"/>
        </authorList>
    </citation>
    <scope>IDENTIFICATION</scope>
</reference>
<proteinExistence type="predicted"/>
<dbReference type="WBParaSite" id="nRc.2.0.1.t12014-RA">
    <property type="protein sequence ID" value="nRc.2.0.1.t12014-RA"/>
    <property type="gene ID" value="nRc.2.0.1.g12014"/>
</dbReference>
<name>A0A915ICU8_ROMCU</name>
<keyword evidence="1" id="KW-1185">Reference proteome</keyword>
<evidence type="ECO:0000313" key="2">
    <source>
        <dbReference type="WBParaSite" id="nRc.2.0.1.t12014-RA"/>
    </source>
</evidence>